<dbReference type="PANTHER" id="PTHR35023:SF1">
    <property type="entry name" value="MG-PROTOPORPHYRIN IX CHELATASE"/>
    <property type="match status" value="1"/>
</dbReference>
<gene>
    <name evidence="4" type="ORF">ACFQ4Y_07965</name>
</gene>
<dbReference type="InterPro" id="IPR041628">
    <property type="entry name" value="ChlI/MoxR_AAA_lid"/>
</dbReference>
<proteinExistence type="inferred from homology"/>
<dbReference type="InterPro" id="IPR027417">
    <property type="entry name" value="P-loop_NTPase"/>
</dbReference>
<keyword evidence="4" id="KW-0547">Nucleotide-binding</keyword>
<evidence type="ECO:0000259" key="3">
    <source>
        <dbReference type="PROSITE" id="PS50234"/>
    </source>
</evidence>
<comment type="similarity">
    <text evidence="1">Belongs to the Mg-chelatase subunits D/I family.</text>
</comment>
<evidence type="ECO:0000256" key="2">
    <source>
        <dbReference type="SAM" id="MobiDB-lite"/>
    </source>
</evidence>
<protein>
    <submittedName>
        <fullName evidence="4">ATP-binding protein</fullName>
    </submittedName>
</protein>
<dbReference type="Pfam" id="PF07728">
    <property type="entry name" value="AAA_5"/>
    <property type="match status" value="1"/>
</dbReference>
<dbReference type="SUPFAM" id="SSF53300">
    <property type="entry name" value="vWA-like"/>
    <property type="match status" value="1"/>
</dbReference>
<feature type="compositionally biased region" description="Basic and acidic residues" evidence="2">
    <location>
        <begin position="289"/>
        <end position="311"/>
    </location>
</feature>
<comment type="caution">
    <text evidence="4">The sequence shown here is derived from an EMBL/GenBank/DDBJ whole genome shotgun (WGS) entry which is preliminary data.</text>
</comment>
<reference evidence="5" key="1">
    <citation type="journal article" date="2019" name="Int. J. Syst. Evol. Microbiol.">
        <title>The Global Catalogue of Microorganisms (GCM) 10K type strain sequencing project: providing services to taxonomists for standard genome sequencing and annotation.</title>
        <authorList>
            <consortium name="The Broad Institute Genomics Platform"/>
            <consortium name="The Broad Institute Genome Sequencing Center for Infectious Disease"/>
            <person name="Wu L."/>
            <person name="Ma J."/>
        </authorList>
    </citation>
    <scope>NUCLEOTIDE SEQUENCE [LARGE SCALE GENOMIC DNA]</scope>
    <source>
        <strain evidence="5">S1</strain>
    </source>
</reference>
<evidence type="ECO:0000256" key="1">
    <source>
        <dbReference type="ARBA" id="ARBA00005799"/>
    </source>
</evidence>
<feature type="region of interest" description="Disordered" evidence="2">
    <location>
        <begin position="289"/>
        <end position="362"/>
    </location>
</feature>
<feature type="domain" description="VWFA" evidence="3">
    <location>
        <begin position="461"/>
        <end position="648"/>
    </location>
</feature>
<dbReference type="PANTHER" id="PTHR35023">
    <property type="entry name" value="CHELATASE-RELATED"/>
    <property type="match status" value="1"/>
</dbReference>
<dbReference type="InterPro" id="IPR041702">
    <property type="entry name" value="BchD/ChlD_VWA"/>
</dbReference>
<evidence type="ECO:0000313" key="5">
    <source>
        <dbReference type="Proteomes" id="UP001597282"/>
    </source>
</evidence>
<dbReference type="InterPro" id="IPR002035">
    <property type="entry name" value="VWF_A"/>
</dbReference>
<dbReference type="CDD" id="cd01451">
    <property type="entry name" value="vWA_Magnesium_chelatase"/>
    <property type="match status" value="1"/>
</dbReference>
<keyword evidence="4" id="KW-0067">ATP-binding</keyword>
<dbReference type="EMBL" id="JBHTNU010000006">
    <property type="protein sequence ID" value="MFD1426872.1"/>
    <property type="molecule type" value="Genomic_DNA"/>
</dbReference>
<organism evidence="4 5">
    <name type="scientific">Kroppenstedtia sanguinis</name>
    <dbReference type="NCBI Taxonomy" id="1380684"/>
    <lineage>
        <taxon>Bacteria</taxon>
        <taxon>Bacillati</taxon>
        <taxon>Bacillota</taxon>
        <taxon>Bacilli</taxon>
        <taxon>Bacillales</taxon>
        <taxon>Thermoactinomycetaceae</taxon>
        <taxon>Kroppenstedtia</taxon>
    </lineage>
</organism>
<dbReference type="Pfam" id="PF00092">
    <property type="entry name" value="VWA"/>
    <property type="match status" value="1"/>
</dbReference>
<dbReference type="Proteomes" id="UP001597282">
    <property type="component" value="Unassembled WGS sequence"/>
</dbReference>
<dbReference type="PROSITE" id="PS50234">
    <property type="entry name" value="VWFA"/>
    <property type="match status" value="1"/>
</dbReference>
<dbReference type="GO" id="GO:0005524">
    <property type="term" value="F:ATP binding"/>
    <property type="evidence" value="ECO:0007669"/>
    <property type="project" value="UniProtKB-KW"/>
</dbReference>
<dbReference type="InterPro" id="IPR036465">
    <property type="entry name" value="vWFA_dom_sf"/>
</dbReference>
<sequence>MPAQTFQNLNPTFPFCAVVGQDQAKQALMMLAVNERLHSLLLSGPSGTGKTVLARSLATLLPWKRCVNVPLHVTEDRLLGSMDVEHLLDTGEKWLQPGLLAEAHRHILTVDDIHLMNEGAVHAIVTAVEAGEYTIEREGGSASYPVAGLLVAVMNPEEGELAPHLLDRFSMVISMPSLTDVDYRRQVAGHVIAYEQSPRDFIAYWDEEMRKVRGAITEAKAFLSHMKVSQEMLQLAVLTSTEARCAGHRGEYYLVEAARAIAALDKRSQVEARDIRQAAELVLLHRVRRDSTEKGESEEKPNETKQNKAESHPPNSDPLPESSASHGPEAAELNKGEESQRSPSFSDMQPLDHPQQSPDPIHETVESIGQSIQINKWFANTSGNTARSGSGKRSTTQSGTNQGRYVKYSTVKGPEANIAVDATLRTAAPYQKMRRSIGKTVWHITKEDLRYKVREKRTGATLLFVVDGSRSMAAGKRMKAVKGAIFSLLQDAYQKRDRVGMVTFRQAGANEVLPITRSMDLAEKQLRELPTGGKTPLAHGLKKGYELLCQAMRRDSEILPFMIVLTDGKANVGLSPDSAVQDAISQSQEVGKRIYAAGIQSLIIDTEQSFVKLHLAETLAHAMHAHYCRLDDLTSSSIADTVRVFFNR</sequence>
<dbReference type="InterPro" id="IPR011704">
    <property type="entry name" value="ATPase_dyneun-rel_AAA"/>
</dbReference>
<dbReference type="Gene3D" id="3.40.50.300">
    <property type="entry name" value="P-loop containing nucleotide triphosphate hydrolases"/>
    <property type="match status" value="1"/>
</dbReference>
<dbReference type="InterPro" id="IPR003593">
    <property type="entry name" value="AAA+_ATPase"/>
</dbReference>
<dbReference type="SMART" id="SM00327">
    <property type="entry name" value="VWA"/>
    <property type="match status" value="1"/>
</dbReference>
<evidence type="ECO:0000313" key="4">
    <source>
        <dbReference type="EMBL" id="MFD1426872.1"/>
    </source>
</evidence>
<accession>A0ABW4C8Z6</accession>
<dbReference type="SMART" id="SM00382">
    <property type="entry name" value="AAA"/>
    <property type="match status" value="1"/>
</dbReference>
<feature type="region of interest" description="Disordered" evidence="2">
    <location>
        <begin position="381"/>
        <end position="403"/>
    </location>
</feature>
<dbReference type="InterPro" id="IPR052989">
    <property type="entry name" value="Mg-chelatase_DI-like"/>
</dbReference>
<dbReference type="SUPFAM" id="SSF52540">
    <property type="entry name" value="P-loop containing nucleoside triphosphate hydrolases"/>
    <property type="match status" value="1"/>
</dbReference>
<dbReference type="Gene3D" id="1.10.8.80">
    <property type="entry name" value="Magnesium chelatase subunit I, C-Terminal domain"/>
    <property type="match status" value="1"/>
</dbReference>
<keyword evidence="5" id="KW-1185">Reference proteome</keyword>
<name>A0ABW4C8Z6_9BACL</name>
<dbReference type="Pfam" id="PF17863">
    <property type="entry name" value="AAA_lid_2"/>
    <property type="match status" value="1"/>
</dbReference>
<dbReference type="Gene3D" id="3.40.50.410">
    <property type="entry name" value="von Willebrand factor, type A domain"/>
    <property type="match status" value="1"/>
</dbReference>
<dbReference type="CDD" id="cd00009">
    <property type="entry name" value="AAA"/>
    <property type="match status" value="1"/>
</dbReference>